<dbReference type="SUPFAM" id="SSF49265">
    <property type="entry name" value="Fibronectin type III"/>
    <property type="match status" value="1"/>
</dbReference>
<feature type="domain" description="Fibronectin type-III" evidence="10">
    <location>
        <begin position="137"/>
        <end position="232"/>
    </location>
</feature>
<dbReference type="Ensembl" id="ENSEBUT00000027877.1">
    <property type="protein sequence ID" value="ENSEBUP00000027301.1"/>
    <property type="gene ID" value="ENSEBUG00000016732.1"/>
</dbReference>
<evidence type="ECO:0000259" key="10">
    <source>
        <dbReference type="PROSITE" id="PS50853"/>
    </source>
</evidence>
<dbReference type="AlphaFoldDB" id="A0A8C4RAJ9"/>
<dbReference type="PANTHER" id="PTHR23037:SF35">
    <property type="entry name" value="FIBRONECTIN TYPE-III DOMAIN-CONTAINING PROTEIN"/>
    <property type="match status" value="1"/>
</dbReference>
<dbReference type="InterPro" id="IPR036116">
    <property type="entry name" value="FN3_sf"/>
</dbReference>
<evidence type="ECO:0000256" key="3">
    <source>
        <dbReference type="ARBA" id="ARBA00022729"/>
    </source>
</evidence>
<feature type="signal peptide" evidence="9">
    <location>
        <begin position="1"/>
        <end position="18"/>
    </location>
</feature>
<dbReference type="GO" id="GO:0009897">
    <property type="term" value="C:external side of plasma membrane"/>
    <property type="evidence" value="ECO:0007669"/>
    <property type="project" value="TreeGrafter"/>
</dbReference>
<name>A0A8C4RAJ9_EPTBU</name>
<keyword evidence="2" id="KW-0812">Transmembrane</keyword>
<proteinExistence type="predicted"/>
<organism evidence="11 12">
    <name type="scientific">Eptatretus burgeri</name>
    <name type="common">Inshore hagfish</name>
    <dbReference type="NCBI Taxonomy" id="7764"/>
    <lineage>
        <taxon>Eukaryota</taxon>
        <taxon>Metazoa</taxon>
        <taxon>Chordata</taxon>
        <taxon>Craniata</taxon>
        <taxon>Vertebrata</taxon>
        <taxon>Cyclostomata</taxon>
        <taxon>Myxini</taxon>
        <taxon>Myxiniformes</taxon>
        <taxon>Myxinidae</taxon>
        <taxon>Eptatretinae</taxon>
        <taxon>Eptatretus</taxon>
    </lineage>
</organism>
<comment type="subcellular location">
    <subcellularLocation>
        <location evidence="1">Membrane</location>
        <topology evidence="1">Single-pass type I membrane protein</topology>
    </subcellularLocation>
</comment>
<dbReference type="PANTHER" id="PTHR23037">
    <property type="entry name" value="CYTOKINE RECEPTOR"/>
    <property type="match status" value="1"/>
</dbReference>
<evidence type="ECO:0000313" key="12">
    <source>
        <dbReference type="Proteomes" id="UP000694388"/>
    </source>
</evidence>
<keyword evidence="12" id="KW-1185">Reference proteome</keyword>
<dbReference type="InterPro" id="IPR003961">
    <property type="entry name" value="FN3_dom"/>
</dbReference>
<dbReference type="InterPro" id="IPR013783">
    <property type="entry name" value="Ig-like_fold"/>
</dbReference>
<keyword evidence="3 9" id="KW-0732">Signal</keyword>
<evidence type="ECO:0000256" key="2">
    <source>
        <dbReference type="ARBA" id="ARBA00022692"/>
    </source>
</evidence>
<dbReference type="GO" id="GO:0004896">
    <property type="term" value="F:cytokine receptor activity"/>
    <property type="evidence" value="ECO:0007669"/>
    <property type="project" value="TreeGrafter"/>
</dbReference>
<keyword evidence="5" id="KW-0472">Membrane</keyword>
<evidence type="ECO:0000256" key="4">
    <source>
        <dbReference type="ARBA" id="ARBA00022989"/>
    </source>
</evidence>
<dbReference type="Gene3D" id="2.60.40.10">
    <property type="entry name" value="Immunoglobulins"/>
    <property type="match status" value="2"/>
</dbReference>
<evidence type="ECO:0000256" key="5">
    <source>
        <dbReference type="ARBA" id="ARBA00023136"/>
    </source>
</evidence>
<keyword evidence="7" id="KW-0675">Receptor</keyword>
<evidence type="ECO:0000256" key="7">
    <source>
        <dbReference type="ARBA" id="ARBA00023170"/>
    </source>
</evidence>
<keyword evidence="6" id="KW-1015">Disulfide bond</keyword>
<keyword evidence="4" id="KW-1133">Transmembrane helix</keyword>
<accession>A0A8C4RAJ9</accession>
<reference evidence="11" key="2">
    <citation type="submission" date="2025-09" db="UniProtKB">
        <authorList>
            <consortium name="Ensembl"/>
        </authorList>
    </citation>
    <scope>IDENTIFICATION</scope>
</reference>
<sequence>MYVFALAMCAVRLSGVMMAPWNFDECGNKNFMAQSMKCFSPEYSKILCSYNLPSNTTTHNASYRLMFYFEDATSISECTEQKEVVTATGRTQIQWLVREVYYFTLFFFLLQSKVKGSSWNSLHCDSMFADQRFELNGLQWLNVTPTGQQGWLSLHWQSLQSSPLDVEYQLEYWTNGSTQSQRLLKTTQNSAEVECQFLDVPYNFHVRARPMPTKMFSGSWGRWSPLAQAMPALVTGNVSIRCFTRDLQQVTCEWTCSNRDLLSNTTFVLSYWSRSMNATCVDVENLSSEDLVMYRCEFGSPAAENISVALRAENWRGWYSVSHRPFFLHQVGELQLQTSHRPWTLYWNTVKRNTGENE</sequence>
<evidence type="ECO:0000256" key="1">
    <source>
        <dbReference type="ARBA" id="ARBA00004479"/>
    </source>
</evidence>
<dbReference type="PROSITE" id="PS50853">
    <property type="entry name" value="FN3"/>
    <property type="match status" value="1"/>
</dbReference>
<evidence type="ECO:0000256" key="6">
    <source>
        <dbReference type="ARBA" id="ARBA00023157"/>
    </source>
</evidence>
<evidence type="ECO:0000313" key="11">
    <source>
        <dbReference type="Ensembl" id="ENSEBUP00000027301.1"/>
    </source>
</evidence>
<evidence type="ECO:0000256" key="8">
    <source>
        <dbReference type="ARBA" id="ARBA00023180"/>
    </source>
</evidence>
<keyword evidence="8" id="KW-0325">Glycoprotein</keyword>
<dbReference type="CDD" id="cd00063">
    <property type="entry name" value="FN3"/>
    <property type="match status" value="1"/>
</dbReference>
<reference evidence="11" key="1">
    <citation type="submission" date="2025-08" db="UniProtKB">
        <authorList>
            <consortium name="Ensembl"/>
        </authorList>
    </citation>
    <scope>IDENTIFICATION</scope>
</reference>
<feature type="chain" id="PRO_5034428450" description="Fibronectin type-III domain-containing protein" evidence="9">
    <location>
        <begin position="19"/>
        <end position="358"/>
    </location>
</feature>
<dbReference type="Proteomes" id="UP000694388">
    <property type="component" value="Unplaced"/>
</dbReference>
<evidence type="ECO:0000256" key="9">
    <source>
        <dbReference type="SAM" id="SignalP"/>
    </source>
</evidence>
<protein>
    <recommendedName>
        <fullName evidence="10">Fibronectin type-III domain-containing protein</fullName>
    </recommendedName>
</protein>